<protein>
    <submittedName>
        <fullName evidence="3">Uncharacterized protein</fullName>
    </submittedName>
</protein>
<feature type="transmembrane region" description="Helical" evidence="2">
    <location>
        <begin position="113"/>
        <end position="130"/>
    </location>
</feature>
<evidence type="ECO:0000256" key="2">
    <source>
        <dbReference type="SAM" id="Phobius"/>
    </source>
</evidence>
<feature type="transmembrane region" description="Helical" evidence="2">
    <location>
        <begin position="176"/>
        <end position="195"/>
    </location>
</feature>
<dbReference type="EMBL" id="LT608160">
    <property type="protein sequence ID" value="SCN59475.1"/>
    <property type="molecule type" value="Genomic_DNA"/>
</dbReference>
<sequence length="611" mass="74263">MPKMNANVYIDDKDNVSKNEKNVEIIYRPIKNNISSDFKKENIDKDESNKIKQHLVNELHNIKNNLFSNSPFSNYIHFYEIYNNLKYIVKYERKKNAKELFSVYSTRKKYICYLIYLILLLLNICLLFRLQTVIKFPFWYNYYYFYEINFHVFFTFFVLAYCVFNAYLFIFTYKELVYHINIMCIIIIQTLYNIYIKEKNKEIYRNTEMLIEGCNRIFTNLDKNFPNIILLRTDHIFNKFTNIFKYISKRDYEYESLYSKYEDTTIKIDETKGITSPWNNLSSDETDQDSEYKNKNKKKKKKHTVVINIKNPEVYKKLINESINEQIPGYNNNGNSNKKSIYNIFGNSIYSNIYDINIYMRHRKNYIHSLIISKCKEKINYIQFIFYFMPYVINLFINVFTIIYILFSVYYYNNMIPLAPPYELSKLHIFNILNYRGIYYILFIFFLNFFFFLYSLFLYKLNTTYFFLRQIYKQCKYESTYYCEHIMNEIYEKYIFSEIIKTIFDKNKKNSVQYKNSKKERHFPSLKKVTTHIDNNNHNSAPQNGVIDKDIINSNDITNYFRANMKNNETTHDGMHIKFNEIYSDDTNKIFQKEKKNEKDVSSCIRCFSTS</sequence>
<proteinExistence type="predicted"/>
<accession>A0A1D3RTC5</accession>
<dbReference type="AlphaFoldDB" id="A0A1D3RTC5"/>
<organism evidence="3 4">
    <name type="scientific">Plasmodium chabaudi chabaudi</name>
    <dbReference type="NCBI Taxonomy" id="31271"/>
    <lineage>
        <taxon>Eukaryota</taxon>
        <taxon>Sar</taxon>
        <taxon>Alveolata</taxon>
        <taxon>Apicomplexa</taxon>
        <taxon>Aconoidasida</taxon>
        <taxon>Haemosporida</taxon>
        <taxon>Plasmodiidae</taxon>
        <taxon>Plasmodium</taxon>
        <taxon>Plasmodium (Vinckeia)</taxon>
    </lineage>
</organism>
<keyword evidence="2" id="KW-1133">Transmembrane helix</keyword>
<dbReference type="Proteomes" id="UP000195489">
    <property type="component" value="Chromosome 8"/>
</dbReference>
<feature type="transmembrane region" description="Helical" evidence="2">
    <location>
        <begin position="384"/>
        <end position="412"/>
    </location>
</feature>
<evidence type="ECO:0000313" key="3">
    <source>
        <dbReference type="EMBL" id="SCN59475.1"/>
    </source>
</evidence>
<evidence type="ECO:0000313" key="4">
    <source>
        <dbReference type="Proteomes" id="UP000195489"/>
    </source>
</evidence>
<gene>
    <name evidence="3" type="ORF">PCHCB_000154400</name>
</gene>
<feature type="transmembrane region" description="Helical" evidence="2">
    <location>
        <begin position="437"/>
        <end position="459"/>
    </location>
</feature>
<feature type="region of interest" description="Disordered" evidence="1">
    <location>
        <begin position="279"/>
        <end position="299"/>
    </location>
</feature>
<evidence type="ECO:0000256" key="1">
    <source>
        <dbReference type="SAM" id="MobiDB-lite"/>
    </source>
</evidence>
<keyword evidence="2" id="KW-0472">Membrane</keyword>
<keyword evidence="2" id="KW-0812">Transmembrane</keyword>
<reference evidence="3 4" key="1">
    <citation type="submission" date="2016-08" db="EMBL/GenBank/DDBJ databases">
        <authorList>
            <consortium name="Pathogen Informatics"/>
        </authorList>
    </citation>
    <scope>NUCLEOTIDE SEQUENCE [LARGE SCALE GENOMIC DNA]</scope>
    <source>
        <strain evidence="3 4">CB</strain>
    </source>
</reference>
<feature type="transmembrane region" description="Helical" evidence="2">
    <location>
        <begin position="150"/>
        <end position="170"/>
    </location>
</feature>
<name>A0A1D3RTC5_PLACU</name>